<keyword evidence="2" id="KW-0812">Transmembrane</keyword>
<keyword evidence="4" id="KW-1185">Reference proteome</keyword>
<evidence type="ECO:0000313" key="3">
    <source>
        <dbReference type="EMBL" id="MPC82732.1"/>
    </source>
</evidence>
<reference evidence="3 4" key="1">
    <citation type="submission" date="2019-05" db="EMBL/GenBank/DDBJ databases">
        <title>Another draft genome of Portunus trituberculatus and its Hox gene families provides insights of decapod evolution.</title>
        <authorList>
            <person name="Jeong J.-H."/>
            <person name="Song I."/>
            <person name="Kim S."/>
            <person name="Choi T."/>
            <person name="Kim D."/>
            <person name="Ryu S."/>
            <person name="Kim W."/>
        </authorList>
    </citation>
    <scope>NUCLEOTIDE SEQUENCE [LARGE SCALE GENOMIC DNA]</scope>
    <source>
        <tissue evidence="3">Muscle</tissue>
    </source>
</reference>
<evidence type="ECO:0000256" key="1">
    <source>
        <dbReference type="SAM" id="MobiDB-lite"/>
    </source>
</evidence>
<dbReference type="AlphaFoldDB" id="A0A5B7IG09"/>
<evidence type="ECO:0000313" key="4">
    <source>
        <dbReference type="Proteomes" id="UP000324222"/>
    </source>
</evidence>
<name>A0A5B7IG09_PORTR</name>
<sequence>MEDLVISCVSTTAVPSTSRLYSPHQELLPRVMEKVVLVVLLSLSIYLSLLSITFHCCSFPPKVLPIAGCTWHDGNTGVHLEVLVEKVLPQKLIPTHSQPRPAGGDSDKNKLV</sequence>
<gene>
    <name evidence="3" type="ORF">E2C01_077414</name>
</gene>
<dbReference type="EMBL" id="VSRR010060567">
    <property type="protein sequence ID" value="MPC82732.1"/>
    <property type="molecule type" value="Genomic_DNA"/>
</dbReference>
<organism evidence="3 4">
    <name type="scientific">Portunus trituberculatus</name>
    <name type="common">Swimming crab</name>
    <name type="synonym">Neptunus trituberculatus</name>
    <dbReference type="NCBI Taxonomy" id="210409"/>
    <lineage>
        <taxon>Eukaryota</taxon>
        <taxon>Metazoa</taxon>
        <taxon>Ecdysozoa</taxon>
        <taxon>Arthropoda</taxon>
        <taxon>Crustacea</taxon>
        <taxon>Multicrustacea</taxon>
        <taxon>Malacostraca</taxon>
        <taxon>Eumalacostraca</taxon>
        <taxon>Eucarida</taxon>
        <taxon>Decapoda</taxon>
        <taxon>Pleocyemata</taxon>
        <taxon>Brachyura</taxon>
        <taxon>Eubrachyura</taxon>
        <taxon>Portunoidea</taxon>
        <taxon>Portunidae</taxon>
        <taxon>Portuninae</taxon>
        <taxon>Portunus</taxon>
    </lineage>
</organism>
<feature type="transmembrane region" description="Helical" evidence="2">
    <location>
        <begin position="35"/>
        <end position="54"/>
    </location>
</feature>
<accession>A0A5B7IG09</accession>
<feature type="region of interest" description="Disordered" evidence="1">
    <location>
        <begin position="93"/>
        <end position="112"/>
    </location>
</feature>
<proteinExistence type="predicted"/>
<keyword evidence="2" id="KW-0472">Membrane</keyword>
<comment type="caution">
    <text evidence="3">The sequence shown here is derived from an EMBL/GenBank/DDBJ whole genome shotgun (WGS) entry which is preliminary data.</text>
</comment>
<dbReference type="Proteomes" id="UP000324222">
    <property type="component" value="Unassembled WGS sequence"/>
</dbReference>
<keyword evidence="2" id="KW-1133">Transmembrane helix</keyword>
<evidence type="ECO:0000256" key="2">
    <source>
        <dbReference type="SAM" id="Phobius"/>
    </source>
</evidence>
<protein>
    <submittedName>
        <fullName evidence="3">Uncharacterized protein</fullName>
    </submittedName>
</protein>